<sequence length="142" mass="15839">MTNEKLATLARGLNGVVTAEGIALTAEIVEGEVPLVKVEVEDREEFPIYLTVDEDQILCTTYLWQENEVTAHRRAQLMEDMLTMNLPMPLSSFGKIGDQYLIFGAMAVGSRIEEVQHEICVLSDNTLNAVEVMAEYLEGCRT</sequence>
<protein>
    <recommendedName>
        <fullName evidence="4">DUF2170 family protein</fullName>
    </recommendedName>
</protein>
<organism evidence="3">
    <name type="scientific">Candidatus Kentrum sp. FM</name>
    <dbReference type="NCBI Taxonomy" id="2126340"/>
    <lineage>
        <taxon>Bacteria</taxon>
        <taxon>Pseudomonadati</taxon>
        <taxon>Pseudomonadota</taxon>
        <taxon>Gammaproteobacteria</taxon>
        <taxon>Candidatus Kentrum</taxon>
    </lineage>
</organism>
<dbReference type="Pfam" id="PF09938">
    <property type="entry name" value="DUF2170"/>
    <property type="match status" value="1"/>
</dbReference>
<gene>
    <name evidence="2" type="ORF">BECKFM1743A_GA0114220_107991</name>
    <name evidence="3" type="ORF">BECKFM1743B_GA0114221_107961</name>
    <name evidence="1" type="ORF">BECKFM1743C_GA0114222_107021</name>
</gene>
<proteinExistence type="predicted"/>
<dbReference type="EMBL" id="CAADFL010000796">
    <property type="protein sequence ID" value="VFK21574.1"/>
    <property type="molecule type" value="Genomic_DNA"/>
</dbReference>
<dbReference type="EMBL" id="CAADEZ010000799">
    <property type="protein sequence ID" value="VFJ74818.1"/>
    <property type="molecule type" value="Genomic_DNA"/>
</dbReference>
<evidence type="ECO:0000313" key="3">
    <source>
        <dbReference type="EMBL" id="VFK21574.1"/>
    </source>
</evidence>
<dbReference type="EMBL" id="CAADFA010000702">
    <property type="protein sequence ID" value="VFJ73113.1"/>
    <property type="molecule type" value="Genomic_DNA"/>
</dbReference>
<name>A0A450WX17_9GAMM</name>
<reference evidence="3" key="1">
    <citation type="submission" date="2019-02" db="EMBL/GenBank/DDBJ databases">
        <authorList>
            <person name="Gruber-Vodicka R. H."/>
            <person name="Seah K. B. B."/>
        </authorList>
    </citation>
    <scope>NUCLEOTIDE SEQUENCE</scope>
    <source>
        <strain evidence="2">BECK_BZ163</strain>
        <strain evidence="3">BECK_BZ164</strain>
        <strain evidence="1">BECK_BZ165</strain>
    </source>
</reference>
<evidence type="ECO:0000313" key="1">
    <source>
        <dbReference type="EMBL" id="VFJ73113.1"/>
    </source>
</evidence>
<dbReference type="AlphaFoldDB" id="A0A450WX17"/>
<evidence type="ECO:0000313" key="2">
    <source>
        <dbReference type="EMBL" id="VFJ74818.1"/>
    </source>
</evidence>
<evidence type="ECO:0008006" key="4">
    <source>
        <dbReference type="Google" id="ProtNLM"/>
    </source>
</evidence>
<dbReference type="InterPro" id="IPR019231">
    <property type="entry name" value="DUF2170"/>
</dbReference>
<accession>A0A450WX17</accession>